<proteinExistence type="predicted"/>
<dbReference type="GO" id="GO:0016740">
    <property type="term" value="F:transferase activity"/>
    <property type="evidence" value="ECO:0007669"/>
    <property type="project" value="UniProtKB-KW"/>
</dbReference>
<dbReference type="AlphaFoldDB" id="A0A0M2US41"/>
<name>A0A0M2US41_9BACT</name>
<dbReference type="Pfam" id="PF26337">
    <property type="entry name" value="Gtf3_C"/>
    <property type="match status" value="1"/>
</dbReference>
<gene>
    <name evidence="2" type="ORF">BROFUL_02608</name>
</gene>
<keyword evidence="3" id="KW-1185">Reference proteome</keyword>
<organism evidence="2 3">
    <name type="scientific">Candidatus Brocadia fulgida</name>
    <dbReference type="NCBI Taxonomy" id="380242"/>
    <lineage>
        <taxon>Bacteria</taxon>
        <taxon>Pseudomonadati</taxon>
        <taxon>Planctomycetota</taxon>
        <taxon>Candidatus Brocadiia</taxon>
        <taxon>Candidatus Brocadiales</taxon>
        <taxon>Candidatus Brocadiaceae</taxon>
        <taxon>Candidatus Brocadia</taxon>
    </lineage>
</organism>
<dbReference type="Proteomes" id="UP000034954">
    <property type="component" value="Unassembled WGS sequence"/>
</dbReference>
<accession>A0A0M2US41</accession>
<comment type="caution">
    <text evidence="2">The sequence shown here is derived from an EMBL/GenBank/DDBJ whole genome shotgun (WGS) entry which is preliminary data.</text>
</comment>
<protein>
    <submittedName>
        <fullName evidence="2">Beta-1,6-galactofuranosyltransferase</fullName>
    </submittedName>
</protein>
<feature type="domain" description="Glucosyltransferase 3-like C-terminal" evidence="1">
    <location>
        <begin position="327"/>
        <end position="448"/>
    </location>
</feature>
<dbReference type="InterPro" id="IPR058592">
    <property type="entry name" value="Gtf3_C"/>
</dbReference>
<evidence type="ECO:0000313" key="2">
    <source>
        <dbReference type="EMBL" id="KKO18657.1"/>
    </source>
</evidence>
<dbReference type="EMBL" id="LAQJ01000240">
    <property type="protein sequence ID" value="KKO18657.1"/>
    <property type="molecule type" value="Genomic_DNA"/>
</dbReference>
<evidence type="ECO:0000313" key="3">
    <source>
        <dbReference type="Proteomes" id="UP000034954"/>
    </source>
</evidence>
<evidence type="ECO:0000259" key="1">
    <source>
        <dbReference type="Pfam" id="PF26337"/>
    </source>
</evidence>
<dbReference type="Gene3D" id="3.40.50.2000">
    <property type="entry name" value="Glycogen Phosphorylase B"/>
    <property type="match status" value="1"/>
</dbReference>
<reference evidence="2 3" key="1">
    <citation type="journal article" date="2013" name="BMC Microbiol.">
        <title>Identification of the type II cytochrome c maturation pathway in anammox bacteria by comparative genomics.</title>
        <authorList>
            <person name="Ferousi C."/>
            <person name="Speth D.R."/>
            <person name="Reimann J."/>
            <person name="Op den Camp H.J."/>
            <person name="Allen J.W."/>
            <person name="Keltjens J.T."/>
            <person name="Jetten M.S."/>
        </authorList>
    </citation>
    <scope>NUCLEOTIDE SEQUENCE [LARGE SCALE GENOMIC DNA]</scope>
    <source>
        <strain evidence="2">RU1</strain>
    </source>
</reference>
<sequence>MSMANTNSIKEKFSPIQKLNSEVYDILVHDKLEFNPLVRLKKSAKQSVRRYKAGGLKAVFHNSLKQLMNRINTPSGKKKILYITITPSFNLLRQSIYIRKKEDYETILLMESPWLFKLMEQHFDAVYMYDTYYELATILKEAKPFIIHVQGSMLGSDFLCILARLLNETKVVFEFFDVPSLCIAKEDGMPVWGKKNTELGFFAEQYACENAHGIILGYSYEAAKILKERYCVKAPVLEFHTYVCSEFVSKQNTTRYSEEDGKIHLVYGGNVAPSNLPQKIFADVQFHELIKGITKQGLYFDIYASPHVSPVKFELFFSDYLAISRENNLFRLKKGLFPDTAAHEFSRYDFGMMVYLFNQGTFLNDALQTRLPGKFFLYLEAGLPIVISEELAYVAKIVREYEIGIVVRQAEIDNLSKIIPGYHYEQLKNNVIAARKELSMETHIEKLLKFYENL</sequence>